<dbReference type="EMBL" id="WPIN01000002">
    <property type="protein sequence ID" value="MVM29368.1"/>
    <property type="molecule type" value="Genomic_DNA"/>
</dbReference>
<dbReference type="Proteomes" id="UP000436006">
    <property type="component" value="Unassembled WGS sequence"/>
</dbReference>
<comment type="caution">
    <text evidence="1">The sequence shown here is derived from an EMBL/GenBank/DDBJ whole genome shotgun (WGS) entry which is preliminary data.</text>
</comment>
<keyword evidence="2" id="KW-1185">Reference proteome</keyword>
<reference evidence="1 2" key="1">
    <citation type="submission" date="2019-12" db="EMBL/GenBank/DDBJ databases">
        <title>Spirosoma sp. HMF4905 genome sequencing and assembly.</title>
        <authorList>
            <person name="Kang H."/>
            <person name="Cha I."/>
            <person name="Kim H."/>
            <person name="Joh K."/>
        </authorList>
    </citation>
    <scope>NUCLEOTIDE SEQUENCE [LARGE SCALE GENOMIC DNA]</scope>
    <source>
        <strain evidence="1 2">HMF4905</strain>
    </source>
</reference>
<dbReference type="AlphaFoldDB" id="A0A7K1S6Z0"/>
<proteinExistence type="predicted"/>
<accession>A0A7K1S6Z0</accession>
<sequence>MNLSYLLDGYQAGTLCLPDLQALLDAQKRVSAYYERLAAIGPRTDFITDLLSLLLAMQEAFTQRINRLHSFHSLQ</sequence>
<dbReference type="RefSeq" id="WP_157583641.1">
    <property type="nucleotide sequence ID" value="NZ_WPIN01000002.1"/>
</dbReference>
<evidence type="ECO:0000313" key="1">
    <source>
        <dbReference type="EMBL" id="MVM29368.1"/>
    </source>
</evidence>
<evidence type="ECO:0000313" key="2">
    <source>
        <dbReference type="Proteomes" id="UP000436006"/>
    </source>
</evidence>
<organism evidence="1 2">
    <name type="scientific">Spirosoma arboris</name>
    <dbReference type="NCBI Taxonomy" id="2682092"/>
    <lineage>
        <taxon>Bacteria</taxon>
        <taxon>Pseudomonadati</taxon>
        <taxon>Bacteroidota</taxon>
        <taxon>Cytophagia</taxon>
        <taxon>Cytophagales</taxon>
        <taxon>Cytophagaceae</taxon>
        <taxon>Spirosoma</taxon>
    </lineage>
</organism>
<protein>
    <submittedName>
        <fullName evidence="1">Uncharacterized protein</fullName>
    </submittedName>
</protein>
<gene>
    <name evidence="1" type="ORF">GO755_04930</name>
</gene>
<name>A0A7K1S6Z0_9BACT</name>